<evidence type="ECO:0000259" key="7">
    <source>
        <dbReference type="Pfam" id="PF00156"/>
    </source>
</evidence>
<dbReference type="Gene3D" id="3.40.50.2020">
    <property type="match status" value="1"/>
</dbReference>
<dbReference type="GO" id="GO:0004588">
    <property type="term" value="F:orotate phosphoribosyltransferase activity"/>
    <property type="evidence" value="ECO:0007669"/>
    <property type="project" value="UniProtKB-UniRule"/>
</dbReference>
<comment type="cofactor">
    <cofactor evidence="6">
        <name>Mg(2+)</name>
        <dbReference type="ChEBI" id="CHEBI:18420"/>
    </cofactor>
</comment>
<dbReference type="PANTHER" id="PTHR19278">
    <property type="entry name" value="OROTATE PHOSPHORIBOSYLTRANSFERASE"/>
    <property type="match status" value="1"/>
</dbReference>
<accession>A0A1F8FUP1</accession>
<protein>
    <recommendedName>
        <fullName evidence="2 6">Orotate phosphoribosyltransferase</fullName>
        <shortName evidence="6">OPRT</shortName>
        <shortName evidence="6">OPRTase</shortName>
        <ecNumber evidence="2 6">2.4.2.10</ecNumber>
    </recommendedName>
</protein>
<evidence type="ECO:0000256" key="5">
    <source>
        <dbReference type="ARBA" id="ARBA00022975"/>
    </source>
</evidence>
<dbReference type="InterPro" id="IPR000836">
    <property type="entry name" value="PRTase_dom"/>
</dbReference>
<dbReference type="GO" id="GO:0044205">
    <property type="term" value="P:'de novo' UMP biosynthetic process"/>
    <property type="evidence" value="ECO:0007669"/>
    <property type="project" value="UniProtKB-UniRule"/>
</dbReference>
<dbReference type="InterPro" id="IPR029057">
    <property type="entry name" value="PRTase-like"/>
</dbReference>
<keyword evidence="6" id="KW-0460">Magnesium</keyword>
<dbReference type="EC" id="2.4.2.10" evidence="2 6"/>
<comment type="function">
    <text evidence="6">Catalyzes the transfer of a ribosyl phosphate group from 5-phosphoribose 1-diphosphate to orotate, leading to the formation of orotidine monophosphate (OMP).</text>
</comment>
<feature type="binding site" evidence="6">
    <location>
        <position position="154"/>
    </location>
    <ligand>
        <name>orotate</name>
        <dbReference type="ChEBI" id="CHEBI:30839"/>
    </ligand>
</feature>
<dbReference type="GO" id="GO:0000287">
    <property type="term" value="F:magnesium ion binding"/>
    <property type="evidence" value="ECO:0007669"/>
    <property type="project" value="UniProtKB-UniRule"/>
</dbReference>
<dbReference type="Pfam" id="PF00156">
    <property type="entry name" value="Pribosyltran"/>
    <property type="match status" value="1"/>
</dbReference>
<dbReference type="SUPFAM" id="SSF53271">
    <property type="entry name" value="PRTase-like"/>
    <property type="match status" value="1"/>
</dbReference>
<dbReference type="PANTHER" id="PTHR19278:SF9">
    <property type="entry name" value="URIDINE 5'-MONOPHOSPHATE SYNTHASE"/>
    <property type="match status" value="1"/>
</dbReference>
<feature type="binding site" description="in other chain" evidence="6">
    <location>
        <position position="97"/>
    </location>
    <ligand>
        <name>5-phospho-alpha-D-ribose 1-diphosphate</name>
        <dbReference type="ChEBI" id="CHEBI:58017"/>
        <note>ligand shared between dimeric partners</note>
    </ligand>
</feature>
<evidence type="ECO:0000256" key="1">
    <source>
        <dbReference type="ARBA" id="ARBA00004889"/>
    </source>
</evidence>
<organism evidence="8 9">
    <name type="scientific">Candidatus Yanofskybacteria bacterium RIFCSPHIGHO2_02_FULL_50_12</name>
    <dbReference type="NCBI Taxonomy" id="1802685"/>
    <lineage>
        <taxon>Bacteria</taxon>
        <taxon>Candidatus Yanofskyibacteriota</taxon>
    </lineage>
</organism>
<name>A0A1F8FUP1_9BACT</name>
<comment type="pathway">
    <text evidence="1 6">Pyrimidine metabolism; UMP biosynthesis via de novo pathway; UMP from orotate: step 1/2.</text>
</comment>
<dbReference type="STRING" id="1802685.A3C88_00135"/>
<evidence type="ECO:0000256" key="3">
    <source>
        <dbReference type="ARBA" id="ARBA00022676"/>
    </source>
</evidence>
<dbReference type="UniPathway" id="UPA00070">
    <property type="reaction ID" value="UER00119"/>
</dbReference>
<dbReference type="EMBL" id="MGJZ01000025">
    <property type="protein sequence ID" value="OGN16762.1"/>
    <property type="molecule type" value="Genomic_DNA"/>
</dbReference>
<comment type="caution">
    <text evidence="6">Lacks conserved residue(s) required for the propagation of feature annotation.</text>
</comment>
<evidence type="ECO:0000256" key="6">
    <source>
        <dbReference type="HAMAP-Rule" id="MF_01208"/>
    </source>
</evidence>
<feature type="binding site" description="in other chain" evidence="6">
    <location>
        <begin position="122"/>
        <end position="130"/>
    </location>
    <ligand>
        <name>5-phospho-alpha-D-ribose 1-diphosphate</name>
        <dbReference type="ChEBI" id="CHEBI:58017"/>
        <note>ligand shared between dimeric partners</note>
    </ligand>
</feature>
<comment type="catalytic activity">
    <reaction evidence="6">
        <text>orotidine 5'-phosphate + diphosphate = orotate + 5-phospho-alpha-D-ribose 1-diphosphate</text>
        <dbReference type="Rhea" id="RHEA:10380"/>
        <dbReference type="ChEBI" id="CHEBI:30839"/>
        <dbReference type="ChEBI" id="CHEBI:33019"/>
        <dbReference type="ChEBI" id="CHEBI:57538"/>
        <dbReference type="ChEBI" id="CHEBI:58017"/>
        <dbReference type="EC" id="2.4.2.10"/>
    </reaction>
</comment>
<dbReference type="AlphaFoldDB" id="A0A1F8FUP1"/>
<evidence type="ECO:0000313" key="9">
    <source>
        <dbReference type="Proteomes" id="UP000178117"/>
    </source>
</evidence>
<evidence type="ECO:0000313" key="8">
    <source>
        <dbReference type="EMBL" id="OGN16762.1"/>
    </source>
</evidence>
<keyword evidence="4 6" id="KW-0808">Transferase</keyword>
<evidence type="ECO:0000256" key="4">
    <source>
        <dbReference type="ARBA" id="ARBA00022679"/>
    </source>
</evidence>
<reference evidence="8 9" key="1">
    <citation type="journal article" date="2016" name="Nat. Commun.">
        <title>Thousands of microbial genomes shed light on interconnected biogeochemical processes in an aquifer system.</title>
        <authorList>
            <person name="Anantharaman K."/>
            <person name="Brown C.T."/>
            <person name="Hug L.A."/>
            <person name="Sharon I."/>
            <person name="Castelle C.J."/>
            <person name="Probst A.J."/>
            <person name="Thomas B.C."/>
            <person name="Singh A."/>
            <person name="Wilkins M.J."/>
            <person name="Karaoz U."/>
            <person name="Brodie E.L."/>
            <person name="Williams K.H."/>
            <person name="Hubbard S.S."/>
            <person name="Banfield J.F."/>
        </authorList>
    </citation>
    <scope>NUCLEOTIDE SEQUENCE [LARGE SCALE GENOMIC DNA]</scope>
</reference>
<gene>
    <name evidence="6" type="primary">pyrE</name>
    <name evidence="8" type="ORF">A3C88_00135</name>
</gene>
<feature type="domain" description="Phosphoribosyltransferase" evidence="7">
    <location>
        <begin position="36"/>
        <end position="155"/>
    </location>
</feature>
<proteinExistence type="inferred from homology"/>
<comment type="similarity">
    <text evidence="6">Belongs to the purine/pyrimidine phosphoribosyltransferase family. PyrE subfamily.</text>
</comment>
<dbReference type="Proteomes" id="UP000178117">
    <property type="component" value="Unassembled WGS sequence"/>
</dbReference>
<comment type="caution">
    <text evidence="8">The sequence shown here is derived from an EMBL/GenBank/DDBJ whole genome shotgun (WGS) entry which is preliminary data.</text>
</comment>
<feature type="binding site" evidence="6">
    <location>
        <position position="126"/>
    </location>
    <ligand>
        <name>orotate</name>
        <dbReference type="ChEBI" id="CHEBI:30839"/>
    </ligand>
</feature>
<keyword evidence="5 6" id="KW-0665">Pyrimidine biosynthesis</keyword>
<dbReference type="CDD" id="cd06223">
    <property type="entry name" value="PRTases_typeI"/>
    <property type="match status" value="1"/>
</dbReference>
<evidence type="ECO:0000256" key="2">
    <source>
        <dbReference type="ARBA" id="ARBA00011971"/>
    </source>
</evidence>
<dbReference type="HAMAP" id="MF_01208">
    <property type="entry name" value="PyrE"/>
    <property type="match status" value="1"/>
</dbReference>
<keyword evidence="3 6" id="KW-0328">Glycosyltransferase</keyword>
<sequence>MKNEVIKLLRDIGALVENGHFVGTSGRHMVSYINKNQLTAHPRHVSKVGKLFAEKFRHKNIEIVVAPAVGGIPFSQWTASHLYKMTKKEVFSAYTEKTNSGKQTLKRGYDQLVCGKRVLVIEDTTTTGGSVKEVIASVKKAGGKVVAAVVMLNRDPKLVNSKSMGVPFSALATLAIPSWPARQCQLCKNKIPISTELGHG</sequence>
<dbReference type="InterPro" id="IPR023031">
    <property type="entry name" value="OPRT"/>
</dbReference>
<dbReference type="GO" id="GO:0019856">
    <property type="term" value="P:pyrimidine nucleobase biosynthetic process"/>
    <property type="evidence" value="ECO:0007669"/>
    <property type="project" value="TreeGrafter"/>
</dbReference>
<comment type="subunit">
    <text evidence="6">Homodimer.</text>
</comment>